<reference evidence="1" key="1">
    <citation type="journal article" date="2020" name="Nature">
        <title>Giant virus diversity and host interactions through global metagenomics.</title>
        <authorList>
            <person name="Schulz F."/>
            <person name="Roux S."/>
            <person name="Paez-Espino D."/>
            <person name="Jungbluth S."/>
            <person name="Walsh D.A."/>
            <person name="Denef V.J."/>
            <person name="McMahon K.D."/>
            <person name="Konstantinidis K.T."/>
            <person name="Eloe-Fadrosh E.A."/>
            <person name="Kyrpides N.C."/>
            <person name="Woyke T."/>
        </authorList>
    </citation>
    <scope>NUCLEOTIDE SEQUENCE</scope>
    <source>
        <strain evidence="1">GVMAG-S-1101165-83</strain>
    </source>
</reference>
<evidence type="ECO:0000313" key="1">
    <source>
        <dbReference type="EMBL" id="QHU10849.1"/>
    </source>
</evidence>
<organism evidence="1">
    <name type="scientific">viral metagenome</name>
    <dbReference type="NCBI Taxonomy" id="1070528"/>
    <lineage>
        <taxon>unclassified sequences</taxon>
        <taxon>metagenomes</taxon>
        <taxon>organismal metagenomes</taxon>
    </lineage>
</organism>
<dbReference type="InterPro" id="IPR027417">
    <property type="entry name" value="P-loop_NTPase"/>
</dbReference>
<dbReference type="EMBL" id="MN740772">
    <property type="protein sequence ID" value="QHU10849.1"/>
    <property type="molecule type" value="Genomic_DNA"/>
</dbReference>
<proteinExistence type="predicted"/>
<dbReference type="Gene3D" id="3.40.50.300">
    <property type="entry name" value="P-loop containing nucleotide triphosphate hydrolases"/>
    <property type="match status" value="1"/>
</dbReference>
<accession>A0A6C0JZG9</accession>
<dbReference type="AlphaFoldDB" id="A0A6C0JZG9"/>
<name>A0A6C0JZG9_9ZZZZ</name>
<sequence length="100" mass="11802">MYFKKINMIFIHIPKNAGTSIEESIWQYYGDELSSGIKKLIKMSKTPSFMDIFVAKKIYENKIGYNMSSFFIKFYHKTMLDYKANISKNNPITFTVVRHP</sequence>
<protein>
    <submittedName>
        <fullName evidence="1">Uncharacterized protein</fullName>
    </submittedName>
</protein>